<dbReference type="PROSITE" id="PS51257">
    <property type="entry name" value="PROKAR_LIPOPROTEIN"/>
    <property type="match status" value="1"/>
</dbReference>
<dbReference type="Proteomes" id="UP000198606">
    <property type="component" value="Unassembled WGS sequence"/>
</dbReference>
<dbReference type="InterPro" id="IPR006665">
    <property type="entry name" value="OmpA-like"/>
</dbReference>
<evidence type="ECO:0000259" key="3">
    <source>
        <dbReference type="PROSITE" id="PS51123"/>
    </source>
</evidence>
<evidence type="ECO:0000256" key="2">
    <source>
        <dbReference type="SAM" id="MobiDB-lite"/>
    </source>
</evidence>
<dbReference type="PANTHER" id="PTHR30329">
    <property type="entry name" value="STATOR ELEMENT OF FLAGELLAR MOTOR COMPLEX"/>
    <property type="match status" value="1"/>
</dbReference>
<organism evidence="4 5">
    <name type="scientific">Phytopseudomonas flavescens</name>
    <dbReference type="NCBI Taxonomy" id="29435"/>
    <lineage>
        <taxon>Bacteria</taxon>
        <taxon>Pseudomonadati</taxon>
        <taxon>Pseudomonadota</taxon>
        <taxon>Gammaproteobacteria</taxon>
        <taxon>Pseudomonadales</taxon>
        <taxon>Pseudomonadaceae</taxon>
        <taxon>Phytopseudomonas</taxon>
    </lineage>
</organism>
<dbReference type="InterPro" id="IPR036737">
    <property type="entry name" value="OmpA-like_sf"/>
</dbReference>
<protein>
    <submittedName>
        <fullName evidence="4">Outer membrane protein OmpA</fullName>
    </submittedName>
</protein>
<evidence type="ECO:0000313" key="4">
    <source>
        <dbReference type="EMBL" id="SDI46296.1"/>
    </source>
</evidence>
<accession>A0A1G8KSD7</accession>
<dbReference type="PROSITE" id="PS51123">
    <property type="entry name" value="OMPA_2"/>
    <property type="match status" value="1"/>
</dbReference>
<dbReference type="EMBL" id="FNDG01000017">
    <property type="protein sequence ID" value="SDI46296.1"/>
    <property type="molecule type" value="Genomic_DNA"/>
</dbReference>
<evidence type="ECO:0000256" key="1">
    <source>
        <dbReference type="PROSITE-ProRule" id="PRU00473"/>
    </source>
</evidence>
<keyword evidence="1" id="KW-0472">Membrane</keyword>
<proteinExistence type="predicted"/>
<dbReference type="PRINTS" id="PR01023">
    <property type="entry name" value="NAFLGMOTY"/>
</dbReference>
<dbReference type="SUPFAM" id="SSF103088">
    <property type="entry name" value="OmpA-like"/>
    <property type="match status" value="1"/>
</dbReference>
<dbReference type="Gene3D" id="3.30.1330.60">
    <property type="entry name" value="OmpA-like domain"/>
    <property type="match status" value="1"/>
</dbReference>
<dbReference type="STRING" id="29435.SAMN05216588_11770"/>
<sequence length="284" mass="29996">MLSYKTCALALCVLLTGCSLFEKKEDPKPAPMPPPEVTQAWLDEYEPLVREAIKGSNFEIERRENLLVVTAPVKGSFNPDRPGMLLPVTLGPITRVAKVLEKDNKVGVLVLGHADSSGSLETNRELSHERARAFTAIFRLSGLKQDRLMVQGMGPDMPRAANDSANGRELNRRVEILLTRQDTLRALIAQYSRPAPAPVAADATAVAVADKPAAKADAKPAAKAASKSPAKVVAKASAKPAAKAAAKASAKPAAKAVAKADKPAAKSETKLADAKKVVAADQAK</sequence>
<name>A0A1G8KSD7_9GAMM</name>
<feature type="compositionally biased region" description="Basic and acidic residues" evidence="2">
    <location>
        <begin position="258"/>
        <end position="284"/>
    </location>
</feature>
<gene>
    <name evidence="4" type="ORF">SAMN05216588_11770</name>
</gene>
<dbReference type="PANTHER" id="PTHR30329:SF20">
    <property type="entry name" value="EXPORTED PROTEIN"/>
    <property type="match status" value="1"/>
</dbReference>
<feature type="domain" description="OmpA-like" evidence="3">
    <location>
        <begin position="64"/>
        <end position="182"/>
    </location>
</feature>
<dbReference type="CDD" id="cd07185">
    <property type="entry name" value="OmpA_C-like"/>
    <property type="match status" value="1"/>
</dbReference>
<dbReference type="GO" id="GO:0016020">
    <property type="term" value="C:membrane"/>
    <property type="evidence" value="ECO:0007669"/>
    <property type="project" value="UniProtKB-UniRule"/>
</dbReference>
<feature type="region of interest" description="Disordered" evidence="2">
    <location>
        <begin position="257"/>
        <end position="284"/>
    </location>
</feature>
<evidence type="ECO:0000313" key="5">
    <source>
        <dbReference type="Proteomes" id="UP000198606"/>
    </source>
</evidence>
<dbReference type="InterPro" id="IPR050330">
    <property type="entry name" value="Bact_OuterMem_StrucFunc"/>
</dbReference>
<dbReference type="AlphaFoldDB" id="A0A1G8KSD7"/>
<reference evidence="4 5" key="1">
    <citation type="submission" date="2016-10" db="EMBL/GenBank/DDBJ databases">
        <authorList>
            <person name="de Groot N.N."/>
        </authorList>
    </citation>
    <scope>NUCLEOTIDE SEQUENCE [LARGE SCALE GENOMIC DNA]</scope>
    <source>
        <strain evidence="4 5">LMG 18387</strain>
    </source>
</reference>
<dbReference type="Pfam" id="PF00691">
    <property type="entry name" value="OmpA"/>
    <property type="match status" value="1"/>
</dbReference>
<dbReference type="RefSeq" id="WP_084307718.1">
    <property type="nucleotide sequence ID" value="NZ_FNDG01000017.1"/>
</dbReference>